<keyword evidence="1" id="KW-1133">Transmembrane helix</keyword>
<evidence type="ECO:0000313" key="2">
    <source>
        <dbReference type="EMBL" id="RAS44711.1"/>
    </source>
</evidence>
<evidence type="ECO:0000313" key="5">
    <source>
        <dbReference type="Proteomes" id="UP000254235"/>
    </source>
</evidence>
<dbReference type="Pfam" id="PF13858">
    <property type="entry name" value="DUF4199"/>
    <property type="match status" value="1"/>
</dbReference>
<sequence>MNNEEIKQLRVYARYDGIYLAIIWAVSFTCFLLLPLSPIFSTFSSLLTISTPFFVAYRLKIYREIGLNGVISFKRAYFYCMRVFVNAALLFSLLQWLYMTYLDNGKVIRIITSVTSLSEYNSFFAAMGIDRKEFIAMLPEAFSPTPMAVNSLMYEVLFGAIISLIVSAIMARNKK</sequence>
<proteinExistence type="predicted"/>
<dbReference type="Proteomes" id="UP000254235">
    <property type="component" value="Unassembled WGS sequence"/>
</dbReference>
<evidence type="ECO:0000256" key="1">
    <source>
        <dbReference type="SAM" id="Phobius"/>
    </source>
</evidence>
<name>A0A379F2E4_9BACT</name>
<keyword evidence="1" id="KW-0812">Transmembrane</keyword>
<feature type="transmembrane region" description="Helical" evidence="1">
    <location>
        <begin position="12"/>
        <end position="34"/>
    </location>
</feature>
<feature type="transmembrane region" description="Helical" evidence="1">
    <location>
        <begin position="79"/>
        <end position="98"/>
    </location>
</feature>
<gene>
    <name evidence="2" type="ORF">BC673_11523</name>
    <name evidence="3" type="ORF">NCTC13043_01423</name>
</gene>
<dbReference type="GeneID" id="78571111"/>
<feature type="transmembrane region" description="Helical" evidence="1">
    <location>
        <begin position="152"/>
        <end position="171"/>
    </location>
</feature>
<reference evidence="3 5" key="2">
    <citation type="submission" date="2018-06" db="EMBL/GenBank/DDBJ databases">
        <authorList>
            <consortium name="Pathogen Informatics"/>
            <person name="Doyle S."/>
        </authorList>
    </citation>
    <scope>NUCLEOTIDE SEQUENCE [LARGE SCALE GENOMIC DNA]</scope>
    <source>
        <strain evidence="3 5">NCTC13043</strain>
    </source>
</reference>
<dbReference type="RefSeq" id="WP_006044538.1">
    <property type="nucleotide sequence ID" value="NZ_CAJPLF010000044.1"/>
</dbReference>
<accession>A0A379F2E4</accession>
<evidence type="ECO:0000313" key="4">
    <source>
        <dbReference type="Proteomes" id="UP000249852"/>
    </source>
</evidence>
<dbReference type="InterPro" id="IPR025250">
    <property type="entry name" value="DUF4199"/>
</dbReference>
<protein>
    <submittedName>
        <fullName evidence="2">Uncharacterized protein DUF4199</fullName>
    </submittedName>
</protein>
<feature type="transmembrane region" description="Helical" evidence="1">
    <location>
        <begin position="40"/>
        <end position="59"/>
    </location>
</feature>
<dbReference type="OrthoDB" id="1079293at2"/>
<dbReference type="EMBL" id="QLTQ01000015">
    <property type="protein sequence ID" value="RAS44711.1"/>
    <property type="molecule type" value="Genomic_DNA"/>
</dbReference>
<dbReference type="EMBL" id="UGTP01000001">
    <property type="protein sequence ID" value="SUC12807.1"/>
    <property type="molecule type" value="Genomic_DNA"/>
</dbReference>
<organism evidence="3 5">
    <name type="scientific">Prevotella pallens</name>
    <dbReference type="NCBI Taxonomy" id="60133"/>
    <lineage>
        <taxon>Bacteria</taxon>
        <taxon>Pseudomonadati</taxon>
        <taxon>Bacteroidota</taxon>
        <taxon>Bacteroidia</taxon>
        <taxon>Bacteroidales</taxon>
        <taxon>Prevotellaceae</taxon>
        <taxon>Prevotella</taxon>
    </lineage>
</organism>
<dbReference type="Proteomes" id="UP000249852">
    <property type="component" value="Unassembled WGS sequence"/>
</dbReference>
<dbReference type="AlphaFoldDB" id="A0A379F2E4"/>
<keyword evidence="1" id="KW-0472">Membrane</keyword>
<reference evidence="2 4" key="1">
    <citation type="submission" date="2018-06" db="EMBL/GenBank/DDBJ databases">
        <title>Genomic Encyclopedia of Archaeal and Bacterial Type Strains, Phase II (KMG-II): from individual species to whole genera.</title>
        <authorList>
            <person name="Goeker M."/>
        </authorList>
    </citation>
    <scope>NUCLEOTIDE SEQUENCE [LARGE SCALE GENOMIC DNA]</scope>
    <source>
        <strain evidence="2 4">DSM 18710</strain>
    </source>
</reference>
<keyword evidence="4" id="KW-1185">Reference proteome</keyword>
<evidence type="ECO:0000313" key="3">
    <source>
        <dbReference type="EMBL" id="SUC12807.1"/>
    </source>
</evidence>